<evidence type="ECO:0000256" key="3">
    <source>
        <dbReference type="ARBA" id="ARBA00023163"/>
    </source>
</evidence>
<gene>
    <name evidence="5" type="ORF">HLUCCA11_20240</name>
</gene>
<dbReference type="Pfam" id="PF13545">
    <property type="entry name" value="HTH_Crp_2"/>
    <property type="match status" value="1"/>
</dbReference>
<name>A0A0P8D9Z1_9CYAN</name>
<dbReference type="STRING" id="1666911.HLUCCA11_20240"/>
<dbReference type="GO" id="GO:0003677">
    <property type="term" value="F:DNA binding"/>
    <property type="evidence" value="ECO:0007669"/>
    <property type="project" value="UniProtKB-KW"/>
</dbReference>
<accession>A0A0P8D9Z1</accession>
<dbReference type="Gene3D" id="1.10.10.10">
    <property type="entry name" value="Winged helix-like DNA-binding domain superfamily/Winged helix DNA-binding domain"/>
    <property type="match status" value="1"/>
</dbReference>
<dbReference type="PATRIC" id="fig|1666911.3.peg.2806"/>
<dbReference type="Gene3D" id="2.60.120.10">
    <property type="entry name" value="Jelly Rolls"/>
    <property type="match status" value="1"/>
</dbReference>
<keyword evidence="2" id="KW-0238">DNA-binding</keyword>
<feature type="domain" description="HTH crp-type" evidence="4">
    <location>
        <begin position="135"/>
        <end position="207"/>
    </location>
</feature>
<dbReference type="SUPFAM" id="SSF51206">
    <property type="entry name" value="cAMP-binding domain-like"/>
    <property type="match status" value="1"/>
</dbReference>
<evidence type="ECO:0000256" key="2">
    <source>
        <dbReference type="ARBA" id="ARBA00023125"/>
    </source>
</evidence>
<evidence type="ECO:0000259" key="4">
    <source>
        <dbReference type="PROSITE" id="PS51063"/>
    </source>
</evidence>
<dbReference type="SMART" id="SM00419">
    <property type="entry name" value="HTH_CRP"/>
    <property type="match status" value="1"/>
</dbReference>
<evidence type="ECO:0000313" key="5">
    <source>
        <dbReference type="EMBL" id="KPQ32904.1"/>
    </source>
</evidence>
<dbReference type="AlphaFoldDB" id="A0A0P8D9Z1"/>
<sequence length="215" mass="23901">MTLVNSAPVCAYPNQLIPLLEQLYQERTLLTYPAGGNIPLQHQDLHFVYRGVAQLHTVHVDGGETIVGLCGPSMAFGRAITTVEPYWATALTEIDLLPFSMAEVEASPGLMAGIFPQLIRRLQQTESWLAISGQRLVSDRLRAVLIQLAQDFGHVESGGVRIRLRLTHHQLATLIGTTRVTVTRLLRDFRDEGWLNVQQRQLILSPQMVGLACNN</sequence>
<dbReference type="EMBL" id="LJZR01000043">
    <property type="protein sequence ID" value="KPQ32904.1"/>
    <property type="molecule type" value="Genomic_DNA"/>
</dbReference>
<dbReference type="InterPro" id="IPR036390">
    <property type="entry name" value="WH_DNA-bd_sf"/>
</dbReference>
<keyword evidence="3" id="KW-0804">Transcription</keyword>
<keyword evidence="1" id="KW-0805">Transcription regulation</keyword>
<dbReference type="SUPFAM" id="SSF46785">
    <property type="entry name" value="Winged helix' DNA-binding domain"/>
    <property type="match status" value="1"/>
</dbReference>
<dbReference type="CDD" id="cd00092">
    <property type="entry name" value="HTH_CRP"/>
    <property type="match status" value="1"/>
</dbReference>
<dbReference type="CDD" id="cd00038">
    <property type="entry name" value="CAP_ED"/>
    <property type="match status" value="1"/>
</dbReference>
<dbReference type="InterPro" id="IPR000595">
    <property type="entry name" value="cNMP-bd_dom"/>
</dbReference>
<organism evidence="5 6">
    <name type="scientific">Phormidesmis priestleyi Ana</name>
    <dbReference type="NCBI Taxonomy" id="1666911"/>
    <lineage>
        <taxon>Bacteria</taxon>
        <taxon>Bacillati</taxon>
        <taxon>Cyanobacteriota</taxon>
        <taxon>Cyanophyceae</taxon>
        <taxon>Leptolyngbyales</taxon>
        <taxon>Leptolyngbyaceae</taxon>
        <taxon>Phormidesmis</taxon>
    </lineage>
</organism>
<comment type="caution">
    <text evidence="5">The sequence shown here is derived from an EMBL/GenBank/DDBJ whole genome shotgun (WGS) entry which is preliminary data.</text>
</comment>
<dbReference type="InterPro" id="IPR036388">
    <property type="entry name" value="WH-like_DNA-bd_sf"/>
</dbReference>
<reference evidence="5 6" key="1">
    <citation type="submission" date="2015-09" db="EMBL/GenBank/DDBJ databases">
        <title>Identification and resolution of microdiversity through metagenomic sequencing of parallel consortia.</title>
        <authorList>
            <person name="Nelson W.C."/>
            <person name="Romine M.F."/>
            <person name="Lindemann S.R."/>
        </authorList>
    </citation>
    <scope>NUCLEOTIDE SEQUENCE [LARGE SCALE GENOMIC DNA]</scope>
    <source>
        <strain evidence="5">Ana</strain>
    </source>
</reference>
<dbReference type="InterPro" id="IPR014710">
    <property type="entry name" value="RmlC-like_jellyroll"/>
</dbReference>
<dbReference type="InterPro" id="IPR018490">
    <property type="entry name" value="cNMP-bd_dom_sf"/>
</dbReference>
<dbReference type="Proteomes" id="UP000050465">
    <property type="component" value="Unassembled WGS sequence"/>
</dbReference>
<dbReference type="PROSITE" id="PS00042">
    <property type="entry name" value="HTH_CRP_1"/>
    <property type="match status" value="1"/>
</dbReference>
<protein>
    <submittedName>
        <fullName evidence="5">cAMP-binding protein</fullName>
    </submittedName>
</protein>
<proteinExistence type="predicted"/>
<dbReference type="GO" id="GO:0003700">
    <property type="term" value="F:DNA-binding transcription factor activity"/>
    <property type="evidence" value="ECO:0007669"/>
    <property type="project" value="InterPro"/>
</dbReference>
<evidence type="ECO:0000313" key="6">
    <source>
        <dbReference type="Proteomes" id="UP000050465"/>
    </source>
</evidence>
<dbReference type="InterPro" id="IPR018335">
    <property type="entry name" value="Tscrpt_reg_HTH_Crp-type_CS"/>
</dbReference>
<dbReference type="InterPro" id="IPR012318">
    <property type="entry name" value="HTH_CRP"/>
</dbReference>
<evidence type="ECO:0000256" key="1">
    <source>
        <dbReference type="ARBA" id="ARBA00023015"/>
    </source>
</evidence>
<dbReference type="PROSITE" id="PS51063">
    <property type="entry name" value="HTH_CRP_2"/>
    <property type="match status" value="1"/>
</dbReference>